<dbReference type="PANTHER" id="PTHR38695">
    <property type="entry name" value="AMINO ACID PERMEASE_ SLC12A DOMAIN-CONTAINING PROTEIN"/>
    <property type="match status" value="1"/>
</dbReference>
<sequence>MSLSWNLDTSPLTRDRRILIGVVAVSLGVAPILSYAIYSYRRWLELGPGGVPYDVRGYLANVIARPFARFDLRAVAPYTMEDTRPLYGDLGHVSFFAHGKDGGSDLPQLPPRRSGARPDVPTYVVPQRQMTEQASQSMETRQEAFIAAVAAANVPLLRLEASALEGRTHDALWLAADDQAGGDLPPMLRRTKGEFIHPHREGSSHGIFSLTDAARLIELGWAERHPLTGIKTRVGMPWSYIFIYAPRNDEEFAVWKSIVLAAVHFVAAASGRAVVVKTP</sequence>
<dbReference type="InterPro" id="IPR040841">
    <property type="entry name" value="Luciferase_dom"/>
</dbReference>
<keyword evidence="4" id="KW-1185">Reference proteome</keyword>
<evidence type="ECO:0000313" key="3">
    <source>
        <dbReference type="EMBL" id="KAK8851657.1"/>
    </source>
</evidence>
<organism evidence="3 4">
    <name type="scientific">Apiospora arundinis</name>
    <dbReference type="NCBI Taxonomy" id="335852"/>
    <lineage>
        <taxon>Eukaryota</taxon>
        <taxon>Fungi</taxon>
        <taxon>Dikarya</taxon>
        <taxon>Ascomycota</taxon>
        <taxon>Pezizomycotina</taxon>
        <taxon>Sordariomycetes</taxon>
        <taxon>Xylariomycetidae</taxon>
        <taxon>Amphisphaeriales</taxon>
        <taxon>Apiosporaceae</taxon>
        <taxon>Apiospora</taxon>
    </lineage>
</organism>
<dbReference type="InterPro" id="IPR048273">
    <property type="entry name" value="Luciferase"/>
</dbReference>
<keyword evidence="1" id="KW-0472">Membrane</keyword>
<accession>A0ABR2HRL3</accession>
<feature type="domain" description="Luciferase" evidence="2">
    <location>
        <begin position="193"/>
        <end position="262"/>
    </location>
</feature>
<dbReference type="PANTHER" id="PTHR38695:SF1">
    <property type="entry name" value="AMINO ACID PERMEASE_ SLC12A DOMAIN-CONTAINING PROTEIN"/>
    <property type="match status" value="1"/>
</dbReference>
<dbReference type="Proteomes" id="UP001390339">
    <property type="component" value="Unassembled WGS sequence"/>
</dbReference>
<proteinExistence type="predicted"/>
<dbReference type="Pfam" id="PF17648">
    <property type="entry name" value="Luciferase"/>
    <property type="match status" value="1"/>
</dbReference>
<keyword evidence="1" id="KW-1133">Transmembrane helix</keyword>
<keyword evidence="1" id="KW-0812">Transmembrane</keyword>
<evidence type="ECO:0000313" key="4">
    <source>
        <dbReference type="Proteomes" id="UP001390339"/>
    </source>
</evidence>
<protein>
    <submittedName>
        <fullName evidence="3">Phospholipase carboxylesterase protein</fullName>
    </submittedName>
</protein>
<feature type="transmembrane region" description="Helical" evidence="1">
    <location>
        <begin position="18"/>
        <end position="38"/>
    </location>
</feature>
<evidence type="ECO:0000259" key="2">
    <source>
        <dbReference type="Pfam" id="PF17648"/>
    </source>
</evidence>
<reference evidence="3 4" key="1">
    <citation type="journal article" date="2024" name="IMA Fungus">
        <title>Apiospora arundinis, a panoply of carbohydrate-active enzymes and secondary metabolites.</title>
        <authorList>
            <person name="Sorensen T."/>
            <person name="Petersen C."/>
            <person name="Muurmann A.T."/>
            <person name="Christiansen J.V."/>
            <person name="Brundto M.L."/>
            <person name="Overgaard C.K."/>
            <person name="Boysen A.T."/>
            <person name="Wollenberg R.D."/>
            <person name="Larsen T.O."/>
            <person name="Sorensen J.L."/>
            <person name="Nielsen K.L."/>
            <person name="Sondergaard T.E."/>
        </authorList>
    </citation>
    <scope>NUCLEOTIDE SEQUENCE [LARGE SCALE GENOMIC DNA]</scope>
    <source>
        <strain evidence="3 4">AAU 773</strain>
    </source>
</reference>
<comment type="caution">
    <text evidence="3">The sequence shown here is derived from an EMBL/GenBank/DDBJ whole genome shotgun (WGS) entry which is preliminary data.</text>
</comment>
<evidence type="ECO:0000256" key="1">
    <source>
        <dbReference type="SAM" id="Phobius"/>
    </source>
</evidence>
<name>A0ABR2HRL3_9PEZI</name>
<dbReference type="EMBL" id="JAPCWZ010000009">
    <property type="protein sequence ID" value="KAK8851657.1"/>
    <property type="molecule type" value="Genomic_DNA"/>
</dbReference>
<gene>
    <name evidence="3" type="ORF">PGQ11_014136</name>
</gene>